<dbReference type="SMART" id="SM00439">
    <property type="entry name" value="BAH"/>
    <property type="match status" value="1"/>
</dbReference>
<organism evidence="14 15">
    <name type="scientific">Populus deltoides</name>
    <name type="common">Eastern poplar</name>
    <name type="synonym">Eastern cottonwood</name>
    <dbReference type="NCBI Taxonomy" id="3696"/>
    <lineage>
        <taxon>Eukaryota</taxon>
        <taxon>Viridiplantae</taxon>
        <taxon>Streptophyta</taxon>
        <taxon>Embryophyta</taxon>
        <taxon>Tracheophyta</taxon>
        <taxon>Spermatophyta</taxon>
        <taxon>Magnoliopsida</taxon>
        <taxon>eudicotyledons</taxon>
        <taxon>Gunneridae</taxon>
        <taxon>Pentapetalae</taxon>
        <taxon>rosids</taxon>
        <taxon>fabids</taxon>
        <taxon>Malpighiales</taxon>
        <taxon>Salicaceae</taxon>
        <taxon>Saliceae</taxon>
        <taxon>Populus</taxon>
    </lineage>
</organism>
<keyword evidence="5" id="KW-0238">DNA-binding</keyword>
<comment type="catalytic activity">
    <reaction evidence="7 10">
        <text>a 2'-deoxycytidine in DNA + S-adenosyl-L-methionine = a 5-methyl-2'-deoxycytidine in DNA + S-adenosyl-L-homocysteine + H(+)</text>
        <dbReference type="Rhea" id="RHEA:13681"/>
        <dbReference type="Rhea" id="RHEA-COMP:11369"/>
        <dbReference type="Rhea" id="RHEA-COMP:11370"/>
        <dbReference type="ChEBI" id="CHEBI:15378"/>
        <dbReference type="ChEBI" id="CHEBI:57856"/>
        <dbReference type="ChEBI" id="CHEBI:59789"/>
        <dbReference type="ChEBI" id="CHEBI:85452"/>
        <dbReference type="ChEBI" id="CHEBI:85454"/>
        <dbReference type="EC" id="2.1.1.37"/>
    </reaction>
</comment>
<dbReference type="NCBIfam" id="TIGR00675">
    <property type="entry name" value="dcm"/>
    <property type="match status" value="1"/>
</dbReference>
<feature type="domain" description="Chromo" evidence="12">
    <location>
        <begin position="806"/>
        <end position="862"/>
    </location>
</feature>
<protein>
    <recommendedName>
        <fullName evidence="10">Cytosine-specific methyltransferase</fullName>
        <ecNumber evidence="10">2.1.1.37</ecNumber>
    </recommendedName>
</protein>
<evidence type="ECO:0000256" key="3">
    <source>
        <dbReference type="ARBA" id="ARBA00022679"/>
    </source>
</evidence>
<dbReference type="Pfam" id="PF00145">
    <property type="entry name" value="DNA_methylase"/>
    <property type="match status" value="1"/>
</dbReference>
<feature type="compositionally biased region" description="Basic residues" evidence="11">
    <location>
        <begin position="45"/>
        <end position="59"/>
    </location>
</feature>
<dbReference type="GO" id="GO:0003677">
    <property type="term" value="F:DNA binding"/>
    <property type="evidence" value="ECO:0007669"/>
    <property type="project" value="UniProtKB-KW"/>
</dbReference>
<dbReference type="AlphaFoldDB" id="A0A8T2Z8S0"/>
<evidence type="ECO:0000256" key="5">
    <source>
        <dbReference type="ARBA" id="ARBA00023125"/>
    </source>
</evidence>
<feature type="compositionally biased region" description="Low complexity" evidence="11">
    <location>
        <begin position="783"/>
        <end position="795"/>
    </location>
</feature>
<comment type="subcellular location">
    <subcellularLocation>
        <location evidence="1">Nucleus</location>
    </subcellularLocation>
</comment>
<dbReference type="GO" id="GO:0032259">
    <property type="term" value="P:methylation"/>
    <property type="evidence" value="ECO:0007669"/>
    <property type="project" value="UniProtKB-KW"/>
</dbReference>
<evidence type="ECO:0000259" key="12">
    <source>
        <dbReference type="PROSITE" id="PS50013"/>
    </source>
</evidence>
<keyword evidence="2 8" id="KW-0489">Methyltransferase</keyword>
<feature type="region of interest" description="Disordered" evidence="11">
    <location>
        <begin position="781"/>
        <end position="801"/>
    </location>
</feature>
<gene>
    <name evidence="14" type="ORF">H0E87_006895</name>
</gene>
<dbReference type="InterPro" id="IPR050390">
    <property type="entry name" value="C5-Methyltransferase"/>
</dbReference>
<dbReference type="PANTHER" id="PTHR10629">
    <property type="entry name" value="CYTOSINE-SPECIFIC METHYLTRANSFERASE"/>
    <property type="match status" value="1"/>
</dbReference>
<dbReference type="InterPro" id="IPR000953">
    <property type="entry name" value="Chromo/chromo_shadow_dom"/>
</dbReference>
<proteinExistence type="inferred from homology"/>
<dbReference type="PRINTS" id="PR00105">
    <property type="entry name" value="C5METTRFRASE"/>
</dbReference>
<evidence type="ECO:0000256" key="2">
    <source>
        <dbReference type="ARBA" id="ARBA00022603"/>
    </source>
</evidence>
<dbReference type="SMART" id="SM00298">
    <property type="entry name" value="CHROMO"/>
    <property type="match status" value="1"/>
</dbReference>
<dbReference type="Gene3D" id="3.90.120.10">
    <property type="entry name" value="DNA Methylase, subunit A, domain 2"/>
    <property type="match status" value="1"/>
</dbReference>
<evidence type="ECO:0000256" key="10">
    <source>
        <dbReference type="RuleBase" id="RU000417"/>
    </source>
</evidence>
<dbReference type="InterPro" id="IPR023780">
    <property type="entry name" value="Chromo_domain"/>
</dbReference>
<evidence type="ECO:0000256" key="1">
    <source>
        <dbReference type="ARBA" id="ARBA00004123"/>
    </source>
</evidence>
<dbReference type="InterPro" id="IPR016197">
    <property type="entry name" value="Chromo-like_dom_sf"/>
</dbReference>
<keyword evidence="15" id="KW-1185">Reference proteome</keyword>
<name>A0A8T2Z8S0_POPDE</name>
<evidence type="ECO:0000256" key="9">
    <source>
        <dbReference type="RuleBase" id="RU000416"/>
    </source>
</evidence>
<evidence type="ECO:0000256" key="11">
    <source>
        <dbReference type="SAM" id="MobiDB-lite"/>
    </source>
</evidence>
<dbReference type="GO" id="GO:0005634">
    <property type="term" value="C:nucleus"/>
    <property type="evidence" value="ECO:0007669"/>
    <property type="project" value="UniProtKB-SubCell"/>
</dbReference>
<dbReference type="PROSITE" id="PS51038">
    <property type="entry name" value="BAH"/>
    <property type="match status" value="1"/>
</dbReference>
<evidence type="ECO:0000313" key="15">
    <source>
        <dbReference type="Proteomes" id="UP000807159"/>
    </source>
</evidence>
<evidence type="ECO:0000256" key="7">
    <source>
        <dbReference type="ARBA" id="ARBA00047422"/>
    </source>
</evidence>
<reference evidence="14" key="1">
    <citation type="journal article" date="2021" name="J. Hered.">
        <title>Genome Assembly of Salicaceae Populus deltoides (Eastern Cottonwood) I-69 Based on Nanopore Sequencing and Hi-C Technologies.</title>
        <authorList>
            <person name="Bai S."/>
            <person name="Wu H."/>
            <person name="Zhang J."/>
            <person name="Pan Z."/>
            <person name="Zhao W."/>
            <person name="Li Z."/>
            <person name="Tong C."/>
        </authorList>
    </citation>
    <scope>NUCLEOTIDE SEQUENCE</scope>
    <source>
        <tissue evidence="14">Leaf</tissue>
    </source>
</reference>
<feature type="compositionally biased region" description="Low complexity" evidence="11">
    <location>
        <begin position="34"/>
        <end position="44"/>
    </location>
</feature>
<evidence type="ECO:0000256" key="6">
    <source>
        <dbReference type="ARBA" id="ARBA00023242"/>
    </source>
</evidence>
<feature type="region of interest" description="Disordered" evidence="11">
    <location>
        <begin position="1"/>
        <end position="90"/>
    </location>
</feature>
<dbReference type="Pfam" id="PF00385">
    <property type="entry name" value="Chromo"/>
    <property type="match status" value="1"/>
</dbReference>
<dbReference type="InterPro" id="IPR029063">
    <property type="entry name" value="SAM-dependent_MTases_sf"/>
</dbReference>
<dbReference type="EC" id="2.1.1.37" evidence="10"/>
<dbReference type="PROSITE" id="PS51679">
    <property type="entry name" value="SAM_MT_C5"/>
    <property type="match status" value="1"/>
</dbReference>
<feature type="compositionally biased region" description="Basic residues" evidence="11">
    <location>
        <begin position="73"/>
        <end position="82"/>
    </location>
</feature>
<dbReference type="EMBL" id="JACEGQ020000003">
    <property type="protein sequence ID" value="KAH8513807.1"/>
    <property type="molecule type" value="Genomic_DNA"/>
</dbReference>
<dbReference type="Gene3D" id="3.40.50.150">
    <property type="entry name" value="Vaccinia Virus protein VP39"/>
    <property type="match status" value="2"/>
</dbReference>
<accession>A0A8T2Z8S0</accession>
<dbReference type="PROSITE" id="PS50013">
    <property type="entry name" value="CHROMO_2"/>
    <property type="match status" value="1"/>
</dbReference>
<dbReference type="SUPFAM" id="SSF54160">
    <property type="entry name" value="Chromo domain-like"/>
    <property type="match status" value="1"/>
</dbReference>
<dbReference type="GO" id="GO:0003886">
    <property type="term" value="F:DNA (cytosine-5-)-methyltransferase activity"/>
    <property type="evidence" value="ECO:0007669"/>
    <property type="project" value="UniProtKB-EC"/>
</dbReference>
<dbReference type="Gene3D" id="2.30.30.490">
    <property type="match status" value="1"/>
</dbReference>
<dbReference type="SUPFAM" id="SSF53335">
    <property type="entry name" value="S-adenosyl-L-methionine-dependent methyltransferases"/>
    <property type="match status" value="1"/>
</dbReference>
<dbReference type="PROSITE" id="PS00095">
    <property type="entry name" value="C5_MTASE_2"/>
    <property type="match status" value="1"/>
</dbReference>
<dbReference type="FunFam" id="3.90.120.10:FF:000003">
    <property type="entry name" value="DNA (cytosine-5)-methyltransferase 1"/>
    <property type="match status" value="1"/>
</dbReference>
<feature type="active site" evidence="8">
    <location>
        <position position="884"/>
    </location>
</feature>
<dbReference type="PROSITE" id="PS00094">
    <property type="entry name" value="C5_MTASE_1"/>
    <property type="match status" value="1"/>
</dbReference>
<dbReference type="InterPro" id="IPR018117">
    <property type="entry name" value="C5_DNA_meth_AS"/>
</dbReference>
<dbReference type="CDD" id="cd18635">
    <property type="entry name" value="CD_CMT3_like"/>
    <property type="match status" value="1"/>
</dbReference>
<evidence type="ECO:0000256" key="8">
    <source>
        <dbReference type="PROSITE-ProRule" id="PRU01016"/>
    </source>
</evidence>
<feature type="domain" description="BAH" evidence="13">
    <location>
        <begin position="495"/>
        <end position="611"/>
    </location>
</feature>
<keyword evidence="4 8" id="KW-0949">S-adenosyl-L-methionine</keyword>
<dbReference type="GO" id="GO:0044027">
    <property type="term" value="P:negative regulation of gene expression via chromosomal CpG island methylation"/>
    <property type="evidence" value="ECO:0007669"/>
    <property type="project" value="TreeGrafter"/>
</dbReference>
<comment type="similarity">
    <text evidence="8 9">Belongs to the class I-like SAM-binding methyltransferase superfamily. C5-methyltransferase family.</text>
</comment>
<dbReference type="InterPro" id="IPR043151">
    <property type="entry name" value="BAH_sf"/>
</dbReference>
<dbReference type="InterPro" id="IPR001525">
    <property type="entry name" value="C5_MeTfrase"/>
</dbReference>
<evidence type="ECO:0000256" key="4">
    <source>
        <dbReference type="ARBA" id="ARBA00022691"/>
    </source>
</evidence>
<comment type="caution">
    <text evidence="14">The sequence shown here is derived from an EMBL/GenBank/DDBJ whole genome shotgun (WGS) entry which is preliminary data.</text>
</comment>
<keyword evidence="3 8" id="KW-0808">Transferase</keyword>
<dbReference type="GO" id="GO:0003682">
    <property type="term" value="F:chromatin binding"/>
    <property type="evidence" value="ECO:0007669"/>
    <property type="project" value="InterPro"/>
</dbReference>
<dbReference type="Pfam" id="PF01426">
    <property type="entry name" value="BAH"/>
    <property type="match status" value="1"/>
</dbReference>
<dbReference type="InterPro" id="IPR031303">
    <property type="entry name" value="C5_meth_CS"/>
</dbReference>
<dbReference type="Proteomes" id="UP000807159">
    <property type="component" value="Chromosome 3"/>
</dbReference>
<dbReference type="PANTHER" id="PTHR10629:SF34">
    <property type="entry name" value="DNA (CYTOSINE-5)-METHYLTRANSFERASE CMT2"/>
    <property type="match status" value="1"/>
</dbReference>
<feature type="region of interest" description="Disordered" evidence="11">
    <location>
        <begin position="380"/>
        <end position="443"/>
    </location>
</feature>
<evidence type="ECO:0000259" key="13">
    <source>
        <dbReference type="PROSITE" id="PS51038"/>
    </source>
</evidence>
<keyword evidence="6" id="KW-0539">Nucleus</keyword>
<dbReference type="InterPro" id="IPR001025">
    <property type="entry name" value="BAH_dom"/>
</dbReference>
<sequence length="1268" mass="142608">MKSSSSPTDSRPKLTPLQVYESTSTSRRSPRLAPPNNNVPSKTPKSNKPKTTHISLRRSPRLEPTPASPQSVSRKKHSRNVSKTKCAARNVSVDRKIPSRSSRVGNSRMQNVAANRTVLLDSSALRRSPRLSSADMEIVVSERNASVVLADTARLRRSPRLANGYAEVAVSKVRTFLKRKRVSDEMSRSPRNQNGRLDVQFALVQSENCSRFIVNEENERNCLKVECSSKDLSKGSPVACSSANAKLGCCEKRGCQSVLLTISDSEVGDSGEFEAKPLLLPWHGDKESQTGTVKCDDGSSVFEEEPLRMSPSFDFANENAVINESPIKSCKWSSALDGDGDGDGNGNFEVISCSSGIFYSKDACPSKRVKICEEHSVSGMSDEKLLRRSPRTNSIVVTENGENKSGKKQSPKKNSGKERSLEKASSGKKQKEHRGNCSLIGDPVPHDEAQERWHWRYEMKSKRTKHPRLALDDDDEDKVVWNVECHYTQADIEGRIINLGDCVYVKGEGAKNHIGSILEFFKTTDREDYFRVQWFYRAEDTVMKEAADFHDNKRLFYSTVMNDNPIDCIISKVTVVQKSPRVHLKFHSTPASDFYFDMEYCVDYSTFRTLLTRKNLNSTPGTELLFESCCNCMSNGGREGTISSFNGRHEILVRNQDFSLRGHELSPLPFCDSRSATPSDISMENMSTCGSYKAKLTLLDLFSGCGGMSTGLCLGAKVSCVDLVTRWALDSDESACQSLKLNHPETHVRNEAAEDFLELLKEWQKLCKRYAVNDVGRTHKSRSMASSMSKQNKNSSNDDDIAPGEYEVARLVDICYGKTDKRGKRGLKFKVHWKGYSTSEDSWEPIEGLSNCEHSIRDFVREGFKSKILPLPGDADVICGGPPCQGISGYNRYRNVDSPLADERNIQIVVFMDIVQFLKPKFVLMENVVDILRFDKASFARYALSRLVHMKYQARLGTVAAGCYGLPQFRLRVFLWGAHPKEKLPQFPLPSHDVIVRYWPPPEFERNTVAYDEDQPRDDLEKATVLRDAISDLPDVTSHETREEMAYDKPPETDFQQFIRSTRNEMTGSELSGTRMINFLYDHRPYSLTEEDFARVCQIPKKKGANFRDLPGVVVGADNVARRDPTKEQMLLPSGKPLVPDFALNFEGGKSRRPYARLWWDETVSTVVTFPDLHSQAVMHPEQDRVLTIRECARLQGFPDYYRFCGTVKQRYRQIGNAVAVPVGRALGFTLGLAFQKLSGDDPLMTLPPKFSHSTNLQLAKSLFQKAE</sequence>
<evidence type="ECO:0000313" key="14">
    <source>
        <dbReference type="EMBL" id="KAH8513807.1"/>
    </source>
</evidence>